<dbReference type="InterPro" id="IPR021109">
    <property type="entry name" value="Peptidase_aspartic_dom_sf"/>
</dbReference>
<accession>A0A1G9BF71</accession>
<dbReference type="AlphaFoldDB" id="A0A1G9BF71"/>
<protein>
    <submittedName>
        <fullName evidence="4">Aspartyl protease</fullName>
    </submittedName>
</protein>
<dbReference type="Pfam" id="PF13650">
    <property type="entry name" value="Asp_protease_2"/>
    <property type="match status" value="2"/>
</dbReference>
<dbReference type="RefSeq" id="WP_091513607.1">
    <property type="nucleotide sequence ID" value="NZ_FNFH01000004.1"/>
</dbReference>
<gene>
    <name evidence="4" type="ORF">SAMN05216212_2222</name>
</gene>
<feature type="signal peptide" evidence="2">
    <location>
        <begin position="1"/>
        <end position="23"/>
    </location>
</feature>
<proteinExistence type="predicted"/>
<name>A0A1G9BF71_9GAMM</name>
<evidence type="ECO:0000259" key="3">
    <source>
        <dbReference type="PROSITE" id="PS50175"/>
    </source>
</evidence>
<organism evidence="4 5">
    <name type="scientific">Microbulbifer yueqingensis</name>
    <dbReference type="NCBI Taxonomy" id="658219"/>
    <lineage>
        <taxon>Bacteria</taxon>
        <taxon>Pseudomonadati</taxon>
        <taxon>Pseudomonadota</taxon>
        <taxon>Gammaproteobacteria</taxon>
        <taxon>Cellvibrionales</taxon>
        <taxon>Microbulbiferaceae</taxon>
        <taxon>Microbulbifer</taxon>
    </lineage>
</organism>
<feature type="chain" id="PRO_5011529426" evidence="2">
    <location>
        <begin position="24"/>
        <end position="294"/>
    </location>
</feature>
<dbReference type="Gene3D" id="2.40.70.10">
    <property type="entry name" value="Acid Proteases"/>
    <property type="match status" value="2"/>
</dbReference>
<dbReference type="GO" id="GO:0006508">
    <property type="term" value="P:proteolysis"/>
    <property type="evidence" value="ECO:0007669"/>
    <property type="project" value="UniProtKB-KW"/>
</dbReference>
<dbReference type="InterPro" id="IPR001969">
    <property type="entry name" value="Aspartic_peptidase_AS"/>
</dbReference>
<evidence type="ECO:0000256" key="1">
    <source>
        <dbReference type="ARBA" id="ARBA00022801"/>
    </source>
</evidence>
<evidence type="ECO:0000313" key="4">
    <source>
        <dbReference type="EMBL" id="SDK38196.1"/>
    </source>
</evidence>
<keyword evidence="4" id="KW-0645">Protease</keyword>
<dbReference type="OrthoDB" id="198130at2"/>
<dbReference type="PROSITE" id="PS00141">
    <property type="entry name" value="ASP_PROTEASE"/>
    <property type="match status" value="1"/>
</dbReference>
<feature type="domain" description="Peptidase A2" evidence="3">
    <location>
        <begin position="44"/>
        <end position="121"/>
    </location>
</feature>
<dbReference type="PROSITE" id="PS50175">
    <property type="entry name" value="ASP_PROT_RETROV"/>
    <property type="match status" value="1"/>
</dbReference>
<dbReference type="Proteomes" id="UP000199305">
    <property type="component" value="Unassembled WGS sequence"/>
</dbReference>
<dbReference type="GO" id="GO:0004190">
    <property type="term" value="F:aspartic-type endopeptidase activity"/>
    <property type="evidence" value="ECO:0007669"/>
    <property type="project" value="InterPro"/>
</dbReference>
<dbReference type="SUPFAM" id="SSF50630">
    <property type="entry name" value="Acid proteases"/>
    <property type="match status" value="1"/>
</dbReference>
<reference evidence="5" key="1">
    <citation type="submission" date="2016-10" db="EMBL/GenBank/DDBJ databases">
        <authorList>
            <person name="Varghese N."/>
            <person name="Submissions S."/>
        </authorList>
    </citation>
    <scope>NUCLEOTIDE SEQUENCE [LARGE SCALE GENOMIC DNA]</scope>
    <source>
        <strain evidence="5">CGMCC 1.10658</strain>
    </source>
</reference>
<dbReference type="InterPro" id="IPR001995">
    <property type="entry name" value="Peptidase_A2_cat"/>
</dbReference>
<keyword evidence="5" id="KW-1185">Reference proteome</keyword>
<evidence type="ECO:0000256" key="2">
    <source>
        <dbReference type="SAM" id="SignalP"/>
    </source>
</evidence>
<keyword evidence="2" id="KW-0732">Signal</keyword>
<keyword evidence="1" id="KW-0378">Hydrolase</keyword>
<evidence type="ECO:0000313" key="5">
    <source>
        <dbReference type="Proteomes" id="UP000199305"/>
    </source>
</evidence>
<sequence length="294" mass="31883">MKPLACIFTAILLSPFISHASYAAEFTVFNNRVFLPAYINGTETLALLDSGAEMSLIDKGYARSQSLVPEGEAVARGTGGQQAVQFVSDVELQVDGALLKSQTLVAIDLADVSQRLIGRPLTLVIGRSLFDRGPVWIDFASNELQVLPAQDQAEDIWVQKLRDAEKLPLRDHKGIKQIPVLLEGHEVLADFDLGNGSETLVSRTLASELGLVSDERIAGTKSGGGVGGEVTRQLIRVKSLTIGNRTFHDLTVAIDDTEESLSMNIGMQLLKNFSMLVDFPADTVHLVRERVGTN</sequence>
<dbReference type="EMBL" id="FNFH01000004">
    <property type="protein sequence ID" value="SDK38196.1"/>
    <property type="molecule type" value="Genomic_DNA"/>
</dbReference>